<dbReference type="Proteomes" id="UP000784294">
    <property type="component" value="Unassembled WGS sequence"/>
</dbReference>
<evidence type="ECO:0000313" key="2">
    <source>
        <dbReference type="Proteomes" id="UP000784294"/>
    </source>
</evidence>
<evidence type="ECO:0000313" key="1">
    <source>
        <dbReference type="EMBL" id="VEL07741.1"/>
    </source>
</evidence>
<name>A0A3S4ZC41_9PLAT</name>
<dbReference type="EMBL" id="CAAALY010002378">
    <property type="protein sequence ID" value="VEL07741.1"/>
    <property type="molecule type" value="Genomic_DNA"/>
</dbReference>
<gene>
    <name evidence="1" type="ORF">PXEA_LOCUS1181</name>
</gene>
<accession>A0A3S4ZC41</accession>
<proteinExistence type="predicted"/>
<reference evidence="1" key="1">
    <citation type="submission" date="2018-11" db="EMBL/GenBank/DDBJ databases">
        <authorList>
            <consortium name="Pathogen Informatics"/>
        </authorList>
    </citation>
    <scope>NUCLEOTIDE SEQUENCE</scope>
</reference>
<dbReference type="AlphaFoldDB" id="A0A3S4ZC41"/>
<protein>
    <submittedName>
        <fullName evidence="1">Uncharacterized protein</fullName>
    </submittedName>
</protein>
<organism evidence="1 2">
    <name type="scientific">Protopolystoma xenopodis</name>
    <dbReference type="NCBI Taxonomy" id="117903"/>
    <lineage>
        <taxon>Eukaryota</taxon>
        <taxon>Metazoa</taxon>
        <taxon>Spiralia</taxon>
        <taxon>Lophotrochozoa</taxon>
        <taxon>Platyhelminthes</taxon>
        <taxon>Monogenea</taxon>
        <taxon>Polyopisthocotylea</taxon>
        <taxon>Polystomatidea</taxon>
        <taxon>Polystomatidae</taxon>
        <taxon>Protopolystoma</taxon>
    </lineage>
</organism>
<sequence length="131" mass="15035">MWRQTAQPGRRDSHANSQLPLTHKRHSHVFHTNQQLPRWTRSFNGLDGTSAGRYTPFPPSLFVSGRFSLYSPTVLQSRAIRCPRHHLEDDNCFCTPITDIWLNVMPLSSDQWPSYVVVNSAFGCFHDLLPS</sequence>
<comment type="caution">
    <text evidence="1">The sequence shown here is derived from an EMBL/GenBank/DDBJ whole genome shotgun (WGS) entry which is preliminary data.</text>
</comment>
<keyword evidence="2" id="KW-1185">Reference proteome</keyword>